<name>A0A0V0J3P5_SCHSO</name>
<reference evidence="2" key="1">
    <citation type="submission" date="2016-01" db="EMBL/GenBank/DDBJ databases">
        <title>Reference transcriptome for the parasite Schistocephalus solidus: insights into the molecular evolution of parasitism.</title>
        <authorList>
            <person name="Hebert F.O."/>
            <person name="Grambauer S."/>
            <person name="Barber I."/>
            <person name="Landry C.R."/>
            <person name="Aubin-Horth N."/>
        </authorList>
    </citation>
    <scope>NUCLEOTIDE SEQUENCE</scope>
</reference>
<feature type="transmembrane region" description="Helical" evidence="1">
    <location>
        <begin position="6"/>
        <end position="28"/>
    </location>
</feature>
<keyword evidence="1" id="KW-1133">Transmembrane helix</keyword>
<dbReference type="InterPro" id="IPR029033">
    <property type="entry name" value="His_PPase_superfam"/>
</dbReference>
<dbReference type="AlphaFoldDB" id="A0A0V0J3P5"/>
<accession>A0A0V0J3P5</accession>
<proteinExistence type="predicted"/>
<protein>
    <submittedName>
        <fullName evidence="2">Uncharacterized protein</fullName>
    </submittedName>
</protein>
<dbReference type="Gene3D" id="3.40.50.1240">
    <property type="entry name" value="Phosphoglycerate mutase-like"/>
    <property type="match status" value="1"/>
</dbReference>
<evidence type="ECO:0000256" key="1">
    <source>
        <dbReference type="SAM" id="Phobius"/>
    </source>
</evidence>
<evidence type="ECO:0000313" key="2">
    <source>
        <dbReference type="EMBL" id="JAP60304.1"/>
    </source>
</evidence>
<organism evidence="2">
    <name type="scientific">Schistocephalus solidus</name>
    <name type="common">Tapeworm</name>
    <dbReference type="NCBI Taxonomy" id="70667"/>
    <lineage>
        <taxon>Eukaryota</taxon>
        <taxon>Metazoa</taxon>
        <taxon>Spiralia</taxon>
        <taxon>Lophotrochozoa</taxon>
        <taxon>Platyhelminthes</taxon>
        <taxon>Cestoda</taxon>
        <taxon>Eucestoda</taxon>
        <taxon>Diphyllobothriidea</taxon>
        <taxon>Diphyllobothriidae</taxon>
        <taxon>Schistocephalus</taxon>
    </lineage>
</organism>
<gene>
    <name evidence="2" type="ORF">TR165517</name>
</gene>
<feature type="transmembrane region" description="Helical" evidence="1">
    <location>
        <begin position="40"/>
        <end position="62"/>
    </location>
</feature>
<keyword evidence="1" id="KW-0812">Transmembrane</keyword>
<keyword evidence="1" id="KW-0472">Membrane</keyword>
<sequence length="643" mass="72255">MRFKRIVALVFLQLFSCCRTMCFVRSFFSRCALFLTKRRNLSILFAIILLQLVLFQLAYYIYSKSSQPELTVMQAQLDLKLFQPVRKESDYVLVGNRSQQQQQQQSHLLHSPSRYFCGLPVPKGVEGPDNLQDDIEFLGAIVLLKGGVSPYWSKHPGFNWTIDGSPESLLDFAVFSSVVCTGKLLGFTKDNKLGRFFTFLRKAVSPKLTTKETKLLNLPSICSTRLAQGDASGHALLRAYAVGSRLAAAYPIKDPQHRLLVRTLESPKSRLEGLATLSALLTTWAQDNEKVFQSHLKKLQMLQEVEEPLHRRKAAKRGFSAPFFWLKSISNPRFCVPNALLPSCTCPRASLAYSIVQRHRSYLMASLRDEVTRMQSQLYHNSGKTAQLLLRGLSNATHPDWPHEALVLLTASLCNRSFPVPEMAAAVDAVPTICETVNASRKDGVCIPQDVVYRLWRTVGHVNDQLQLSEAQIQYAKLASYPLLMSVSQLVTTISSESAVTAKQLGPWLYIFSGQFDSVRLLLRTLDLPSSEPALTVGRFVLEVYSNRAKQPASSALRFLVDGEDATESVHFCKPLIDYGGQRLCAADKFISFLQSEGDAGFWRLKPPVKVKHQKPEDKSLNIFERICQRTSLEELLPSEMVV</sequence>
<dbReference type="EMBL" id="GEEE01002921">
    <property type="protein sequence ID" value="JAP60304.1"/>
    <property type="molecule type" value="Transcribed_RNA"/>
</dbReference>